<organism evidence="2 3">
    <name type="scientific">Haloarcula vallismortis</name>
    <name type="common">Halobacterium vallismortis</name>
    <dbReference type="NCBI Taxonomy" id="28442"/>
    <lineage>
        <taxon>Archaea</taxon>
        <taxon>Methanobacteriati</taxon>
        <taxon>Methanobacteriota</taxon>
        <taxon>Stenosarchaea group</taxon>
        <taxon>Halobacteria</taxon>
        <taxon>Halobacteriales</taxon>
        <taxon>Haloarculaceae</taxon>
        <taxon>Haloarcula</taxon>
    </lineage>
</organism>
<dbReference type="STRING" id="28442.SAMN05443574_10924"/>
<evidence type="ECO:0000313" key="3">
    <source>
        <dbReference type="Proteomes" id="UP000182573"/>
    </source>
</evidence>
<gene>
    <name evidence="2" type="ORF">SAMN05443574_10924</name>
</gene>
<dbReference type="Proteomes" id="UP000182573">
    <property type="component" value="Unassembled WGS sequence"/>
</dbReference>
<name>A0A1H2X9J2_HALVA</name>
<accession>A0A1H2X9J2</accession>
<dbReference type="InterPro" id="IPR031604">
    <property type="entry name" value="Ferredoxin_N"/>
</dbReference>
<dbReference type="AlphaFoldDB" id="A0A1H2X9J2"/>
<evidence type="ECO:0000259" key="1">
    <source>
        <dbReference type="Pfam" id="PF16947"/>
    </source>
</evidence>
<protein>
    <submittedName>
        <fullName evidence="2">N-terminal region of 4Fe-4S ferredoxin iron-sulfur binding</fullName>
    </submittedName>
</protein>
<evidence type="ECO:0000313" key="2">
    <source>
        <dbReference type="EMBL" id="SDW89573.1"/>
    </source>
</evidence>
<dbReference type="Pfam" id="PF16947">
    <property type="entry name" value="Ferredoxin_N"/>
    <property type="match status" value="1"/>
</dbReference>
<feature type="domain" description="4Fe-4S ferredoxin iron-sulfur binding" evidence="1">
    <location>
        <begin position="11"/>
        <end position="73"/>
    </location>
</feature>
<dbReference type="EMBL" id="FNOF01000009">
    <property type="protein sequence ID" value="SDW89573.1"/>
    <property type="molecule type" value="Genomic_DNA"/>
</dbReference>
<proteinExistence type="predicted"/>
<reference evidence="2 3" key="1">
    <citation type="submission" date="2016-10" db="EMBL/GenBank/DDBJ databases">
        <authorList>
            <person name="de Groot N.N."/>
        </authorList>
    </citation>
    <scope>NUCLEOTIDE SEQUENCE [LARGE SCALE GENOMIC DNA]</scope>
    <source>
        <strain evidence="2 3">DSM 3756</strain>
    </source>
</reference>
<sequence length="80" mass="9314">MNDPQQPRLTPIDEWEDEAEAMLDGVEYDTELGLRMARDAIRVSNGELSDAEFHEKYHEEILEEFGEDERPTKPEGFDDD</sequence>
<dbReference type="RefSeq" id="WP_004515471.1">
    <property type="nucleotide sequence ID" value="NZ_FNOF01000009.1"/>
</dbReference>